<sequence>MPPGSPAPAGHERGAPGGPASGWVVDGVPAGLAEGDGRLVESSDDVSSAPVTARIRRRLRRTPAETVRDNAHMRISARADYAIRAALQLAASQDGGPLKAEAIADAQDIPHKFLESILNDMRRGGLVLSRRGGNGGYRLAKPAESISIADVIRVVDGPLVSVRGVRPPELSYTGPAESLLPLWIALRSNVREILEGVSLADVASARLPARVSALTSTPDAWTNP</sequence>
<accession>A0ABN1NP83</accession>
<dbReference type="NCBIfam" id="TIGR00738">
    <property type="entry name" value="rrf2_super"/>
    <property type="match status" value="1"/>
</dbReference>
<dbReference type="PROSITE" id="PS51197">
    <property type="entry name" value="HTH_RRF2_2"/>
    <property type="match status" value="1"/>
</dbReference>
<reference evidence="3 4" key="1">
    <citation type="journal article" date="2019" name="Int. J. Syst. Evol. Microbiol.">
        <title>The Global Catalogue of Microorganisms (GCM) 10K type strain sequencing project: providing services to taxonomists for standard genome sequencing and annotation.</title>
        <authorList>
            <consortium name="The Broad Institute Genomics Platform"/>
            <consortium name="The Broad Institute Genome Sequencing Center for Infectious Disease"/>
            <person name="Wu L."/>
            <person name="Ma J."/>
        </authorList>
    </citation>
    <scope>NUCLEOTIDE SEQUENCE [LARGE SCALE GENOMIC DNA]</scope>
    <source>
        <strain evidence="3 4">JCM 10673</strain>
    </source>
</reference>
<feature type="region of interest" description="Disordered" evidence="2">
    <location>
        <begin position="1"/>
        <end position="29"/>
    </location>
</feature>
<dbReference type="InterPro" id="IPR036390">
    <property type="entry name" value="WH_DNA-bd_sf"/>
</dbReference>
<comment type="caution">
    <text evidence="3">The sequence shown here is derived from an EMBL/GenBank/DDBJ whole genome shotgun (WGS) entry which is preliminary data.</text>
</comment>
<proteinExistence type="predicted"/>
<dbReference type="SUPFAM" id="SSF46785">
    <property type="entry name" value="Winged helix' DNA-binding domain"/>
    <property type="match status" value="1"/>
</dbReference>
<dbReference type="EMBL" id="BAAAHG010000017">
    <property type="protein sequence ID" value="GAA0913157.1"/>
    <property type="molecule type" value="Genomic_DNA"/>
</dbReference>
<name>A0ABN1NP83_9ACTN</name>
<dbReference type="InterPro" id="IPR036388">
    <property type="entry name" value="WH-like_DNA-bd_sf"/>
</dbReference>
<evidence type="ECO:0000256" key="2">
    <source>
        <dbReference type="SAM" id="MobiDB-lite"/>
    </source>
</evidence>
<organism evidence="3 4">
    <name type="scientific">Streptomyces thermoalcalitolerans</name>
    <dbReference type="NCBI Taxonomy" id="65605"/>
    <lineage>
        <taxon>Bacteria</taxon>
        <taxon>Bacillati</taxon>
        <taxon>Actinomycetota</taxon>
        <taxon>Actinomycetes</taxon>
        <taxon>Kitasatosporales</taxon>
        <taxon>Streptomycetaceae</taxon>
        <taxon>Streptomyces</taxon>
    </lineage>
</organism>
<dbReference type="Proteomes" id="UP001501005">
    <property type="component" value="Unassembled WGS sequence"/>
</dbReference>
<gene>
    <name evidence="3" type="ORF">GCM10009549_26080</name>
</gene>
<evidence type="ECO:0000313" key="4">
    <source>
        <dbReference type="Proteomes" id="UP001501005"/>
    </source>
</evidence>
<dbReference type="Pfam" id="PF02082">
    <property type="entry name" value="Rrf2"/>
    <property type="match status" value="1"/>
</dbReference>
<dbReference type="InterPro" id="IPR000944">
    <property type="entry name" value="Tscrpt_reg_Rrf2"/>
</dbReference>
<keyword evidence="1" id="KW-0238">DNA-binding</keyword>
<keyword evidence="4" id="KW-1185">Reference proteome</keyword>
<dbReference type="PANTHER" id="PTHR33221">
    <property type="entry name" value="WINGED HELIX-TURN-HELIX TRANSCRIPTIONAL REGULATOR, RRF2 FAMILY"/>
    <property type="match status" value="1"/>
</dbReference>
<evidence type="ECO:0000256" key="1">
    <source>
        <dbReference type="ARBA" id="ARBA00023125"/>
    </source>
</evidence>
<evidence type="ECO:0008006" key="5">
    <source>
        <dbReference type="Google" id="ProtNLM"/>
    </source>
</evidence>
<evidence type="ECO:0000313" key="3">
    <source>
        <dbReference type="EMBL" id="GAA0913157.1"/>
    </source>
</evidence>
<dbReference type="Gene3D" id="1.10.10.10">
    <property type="entry name" value="Winged helix-like DNA-binding domain superfamily/Winged helix DNA-binding domain"/>
    <property type="match status" value="1"/>
</dbReference>
<dbReference type="PANTHER" id="PTHR33221:SF5">
    <property type="entry name" value="HTH-TYPE TRANSCRIPTIONAL REGULATOR ISCR"/>
    <property type="match status" value="1"/>
</dbReference>
<protein>
    <recommendedName>
        <fullName evidence="5">Rrf2 family transcriptional regulator</fullName>
    </recommendedName>
</protein>